<reference evidence="2 3" key="1">
    <citation type="submission" date="2018-07" db="EMBL/GenBank/DDBJ databases">
        <title>Genomic Encyclopedia of Type Strains, Phase IV (KMG-IV): sequencing the most valuable type-strain genomes for metagenomic binning, comparative biology and taxonomic classification.</title>
        <authorList>
            <person name="Goeker M."/>
        </authorList>
    </citation>
    <scope>NUCLEOTIDE SEQUENCE [LARGE SCALE GENOMIC DNA]</scope>
    <source>
        <strain evidence="2 3">DSM 19728</strain>
    </source>
</reference>
<proteinExistence type="predicted"/>
<name>A0ABX9HVX4_9FLAO</name>
<evidence type="ECO:0000313" key="2">
    <source>
        <dbReference type="EMBL" id="RDI49472.1"/>
    </source>
</evidence>
<protein>
    <submittedName>
        <fullName evidence="2">Gliding motility-associated-like protein</fullName>
    </submittedName>
</protein>
<dbReference type="EMBL" id="QQBA01000025">
    <property type="protein sequence ID" value="RDI49472.1"/>
    <property type="molecule type" value="Genomic_DNA"/>
</dbReference>
<dbReference type="Pfam" id="PF24346">
    <property type="entry name" value="DUF7507"/>
    <property type="match status" value="1"/>
</dbReference>
<keyword evidence="3" id="KW-1185">Reference proteome</keyword>
<dbReference type="Gene3D" id="2.60.40.3440">
    <property type="match status" value="1"/>
</dbReference>
<evidence type="ECO:0000259" key="1">
    <source>
        <dbReference type="Pfam" id="PF24346"/>
    </source>
</evidence>
<feature type="domain" description="DUF7507" evidence="1">
    <location>
        <begin position="1188"/>
        <end position="1294"/>
    </location>
</feature>
<dbReference type="Proteomes" id="UP000254518">
    <property type="component" value="Unassembled WGS sequence"/>
</dbReference>
<dbReference type="Pfam" id="PF17963">
    <property type="entry name" value="Big_9"/>
    <property type="match status" value="2"/>
</dbReference>
<accession>A0ABX9HVX4</accession>
<evidence type="ECO:0000313" key="3">
    <source>
        <dbReference type="Proteomes" id="UP000254518"/>
    </source>
</evidence>
<dbReference type="RefSeq" id="WP_208630919.1">
    <property type="nucleotide sequence ID" value="NZ_QQBA01000025.1"/>
</dbReference>
<dbReference type="Pfam" id="PF13585">
    <property type="entry name" value="CHU_C"/>
    <property type="match status" value="1"/>
</dbReference>
<comment type="caution">
    <text evidence="2">The sequence shown here is derived from an EMBL/GenBank/DDBJ whole genome shotgun (WGS) entry which is preliminary data.</text>
</comment>
<organism evidence="2 3">
    <name type="scientific">Flavobacterium glaciei</name>
    <dbReference type="NCBI Taxonomy" id="386300"/>
    <lineage>
        <taxon>Bacteria</taxon>
        <taxon>Pseudomonadati</taxon>
        <taxon>Bacteroidota</taxon>
        <taxon>Flavobacteriia</taxon>
        <taxon>Flavobacteriales</taxon>
        <taxon>Flavobacteriaceae</taxon>
        <taxon>Flavobacterium</taxon>
    </lineage>
</organism>
<dbReference type="InterPro" id="IPR055354">
    <property type="entry name" value="DUF7507"/>
</dbReference>
<gene>
    <name evidence="2" type="ORF">DFR66_1255</name>
</gene>
<feature type="non-terminal residue" evidence="2">
    <location>
        <position position="1"/>
    </location>
</feature>
<sequence>ITYTPNPDFNGTDSFTYTVTVTNADGTTTTETATVNVTVTPVAGIINAVNDDYSATPVAVGDSTPSVVGNDELNGNPVVIGTNPGQVTLTGVTVPVGLKLNANGTITVNANTPSGSYTVVYEICEVGASPINCKQASATVVVNNPIDAVNDPSVTVASSNSAVTALNALANDTLSNLEATTANTNVTPATNGPLSIDAEGIVTVAANTPSGTYSITYQLCEANPSTGLNVTPANCDNATATVVVLNPIDAVNDGPTTVAASSTVVMVENVIVNDRLNGSAVSSATVDVTAITNGPLSIDIDGNLTLAPNTPSGTYTITYEVCEFGSSPLNCDSAIATVVVQNPLVGVNDGPLTLSTSEVPKVVLNVTTNDTLHGALVTDANTNVTPQVSGPLSIASNGDVTLAANTVSGTYSITYEICEVGANPVNCTTATATIVVLNSIVANPDTTGGLPGATTGSVLGNDTLSGIPPINPNDVILTTTISNPALTLNPDGTITIAPDAPAGPQTLEYQICEIGSNPPNCSTATVTVNVSQAAVDAIVDDFRAVPYTGGIGGTTTSVLNNDTLNGVVLNSSDVLLTLSGTAPAGFVLNSNGTITVPSGQVSGTYMVFYQICEVINPSNCDIANAKILISNSIAAFDDTFPTQVPSTTVATNVGSVLANNGNGADSLNGMAVTSANTDVTPITTGPLSIDAAGNLTLAPNTVSGTYNITYQLCESGADPVNCTNATATVVVLNAIDAVDDNPLAVNTGVNPKVVLNVTDNDTLNTVLVSPANTNVTPVSAGPLSIDSNGVVTLAGNTPSGSYSIMYELCEVNPSTGLAVTPANCTTATVTIVITNPIVAGNDTLPRTGGNVLGNDTVNGEPATAANTNVTPATNGPLSIDADGNVTVAPNTPSGTYTLTYEICEAGATPANCTTATVTVNYVNPLVANDDTFTSAGGNVLANDSVNGDPATMTNIVITPVTNGPLSIDADGNLTVAPNTPSGTYIIVYEICQTGMTPVNCTTATVTVIVNNPIVANNNTFPVTGGNVMSNDTVNEAPATAANAVVTPVTNGPLSIDADGNLTVAPNTPSGTYTIEYEICEVGSKPSNCTRAIATVVINNALVATDDTMPATGGNVLANDTINGVPATKDNTDVTPVTSGPLSIDADGNLTVAPNIVAGTYIITYQVCETGSNPLMCTTATVSVVVDEAPSIAIVKTAVFNDENGDGFAQAGESITYSFAVTNTGNTPLSNVTVTDVLPGLILTGNSITLLSVGETNNTAYQGVYRLTQADINLGSVTNQATATGVTPLGVIVSDLSDDSNILGDRPTVLAIQGCVIEVFNAVAPNGSGDNKVFRIRGLECYSDNTVEIYNRWGVLVFERTGYNNEDRAFRGISEGRVTINQSEELPEGTYYYILRYKDSAATSFEKAGYLYINR</sequence>